<organism evidence="2 3">
    <name type="scientific">Geothrix limicola</name>
    <dbReference type="NCBI Taxonomy" id="2927978"/>
    <lineage>
        <taxon>Bacteria</taxon>
        <taxon>Pseudomonadati</taxon>
        <taxon>Acidobacteriota</taxon>
        <taxon>Holophagae</taxon>
        <taxon>Holophagales</taxon>
        <taxon>Holophagaceae</taxon>
        <taxon>Geothrix</taxon>
    </lineage>
</organism>
<proteinExistence type="predicted"/>
<dbReference type="RefSeq" id="WP_285576336.1">
    <property type="nucleotide sequence ID" value="NZ_BSDE01000005.1"/>
</dbReference>
<feature type="domain" description="DUF5777" evidence="1">
    <location>
        <begin position="160"/>
        <end position="269"/>
    </location>
</feature>
<reference evidence="2 3" key="1">
    <citation type="journal article" date="2023" name="Antonie Van Leeuwenhoek">
        <title>Mesoterricola silvestris gen. nov., sp. nov., Mesoterricola sediminis sp. nov., Geothrix oryzae sp. nov., Geothrix edaphica sp. nov., Geothrix rubra sp. nov., and Geothrix limicola sp. nov., six novel members of Acidobacteriota isolated from soils.</title>
        <authorList>
            <person name="Itoh H."/>
            <person name="Sugisawa Y."/>
            <person name="Mise K."/>
            <person name="Xu Z."/>
            <person name="Kuniyasu M."/>
            <person name="Ushijima N."/>
            <person name="Kawano K."/>
            <person name="Kobayashi E."/>
            <person name="Shiratori Y."/>
            <person name="Masuda Y."/>
            <person name="Senoo K."/>
        </authorList>
    </citation>
    <scope>NUCLEOTIDE SEQUENCE [LARGE SCALE GENOMIC DNA]</scope>
    <source>
        <strain evidence="2 3">Red804</strain>
    </source>
</reference>
<name>A0ABQ5QI86_9BACT</name>
<evidence type="ECO:0000313" key="3">
    <source>
        <dbReference type="Proteomes" id="UP001165069"/>
    </source>
</evidence>
<dbReference type="EMBL" id="BSDE01000005">
    <property type="protein sequence ID" value="GLH74266.1"/>
    <property type="molecule type" value="Genomic_DNA"/>
</dbReference>
<keyword evidence="3" id="KW-1185">Reference proteome</keyword>
<protein>
    <recommendedName>
        <fullName evidence="1">DUF5777 domain-containing protein</fullName>
    </recommendedName>
</protein>
<comment type="caution">
    <text evidence="2">The sequence shown here is derived from an EMBL/GenBank/DDBJ whole genome shotgun (WGS) entry which is preliminary data.</text>
</comment>
<dbReference type="Proteomes" id="UP001165069">
    <property type="component" value="Unassembled WGS sequence"/>
</dbReference>
<evidence type="ECO:0000313" key="2">
    <source>
        <dbReference type="EMBL" id="GLH74266.1"/>
    </source>
</evidence>
<gene>
    <name evidence="2" type="ORF">GETHLI_27680</name>
</gene>
<dbReference type="InterPro" id="IPR045916">
    <property type="entry name" value="DUF5777"/>
</dbReference>
<evidence type="ECO:0000259" key="1">
    <source>
        <dbReference type="Pfam" id="PF19089"/>
    </source>
</evidence>
<accession>A0ABQ5QI86</accession>
<dbReference type="Pfam" id="PF19089">
    <property type="entry name" value="DUF5777"/>
    <property type="match status" value="1"/>
</dbReference>
<sequence>MRVPSFRKPSSWWLSVLLALSPASLLRGQESELPLGLNLPTAEHLQGWQPAIRFTHRFTEAARNHSKDLYGLDGGNYPGFGLDLGIAAVPGLNAQVYRTSDDKTLILALQEQLVDAPHLRLAVRGERFDETVQRTTYAFGTVGISGAAFQLPVELLAGPLSFSLVPTWLSRTTARDQGLFTAGAGFRWRITEGQSILAEVYPRPSRLDAATYEQGYALGYRFQTKGHRFTLLATNVSGTTTHQVLGGDYAGGPRPAGQWALGFNLVRMF</sequence>